<dbReference type="EMBL" id="CP065856">
    <property type="protein sequence ID" value="QPV62148.1"/>
    <property type="molecule type" value="Genomic_DNA"/>
</dbReference>
<accession>A0A7T3FWT9</accession>
<dbReference type="InterPro" id="IPR055768">
    <property type="entry name" value="DUF7344"/>
</dbReference>
<keyword evidence="3" id="KW-1185">Reference proteome</keyword>
<feature type="domain" description="DUF7344" evidence="1">
    <location>
        <begin position="25"/>
        <end position="100"/>
    </location>
</feature>
<dbReference type="Proteomes" id="UP000595001">
    <property type="component" value="Chromosome"/>
</dbReference>
<evidence type="ECO:0000313" key="2">
    <source>
        <dbReference type="EMBL" id="QPV62148.1"/>
    </source>
</evidence>
<gene>
    <name evidence="2" type="ORF">I7X12_15570</name>
</gene>
<dbReference type="KEGG" id="hlt:I7X12_15570"/>
<dbReference type="AlphaFoldDB" id="A0A7T3FWT9"/>
<protein>
    <recommendedName>
        <fullName evidence="1">DUF7344 domain-containing protein</fullName>
    </recommendedName>
</protein>
<sequence length="101" mass="11431">MSETMTEIELEYAATDELNDDERYRIFADRRRRLTLAVLDERTTPIDLQELASQVVARGEGSEADDAGLTEAAIELHHKHLPMMDALGVLEYDPAERCVEP</sequence>
<evidence type="ECO:0000313" key="3">
    <source>
        <dbReference type="Proteomes" id="UP000595001"/>
    </source>
</evidence>
<name>A0A7T3FWT9_9EURY</name>
<dbReference type="GeneID" id="60589941"/>
<evidence type="ECO:0000259" key="1">
    <source>
        <dbReference type="Pfam" id="PF24035"/>
    </source>
</evidence>
<proteinExistence type="predicted"/>
<reference evidence="2 3" key="1">
    <citation type="submission" date="2020-12" db="EMBL/GenBank/DDBJ databases">
        <title>Halosimplex halophilum sp. nov. and Halosimplex salinum sp. nov., two new members of the genus Halosimplex.</title>
        <authorList>
            <person name="Cui H.L."/>
        </authorList>
    </citation>
    <scope>NUCLEOTIDE SEQUENCE [LARGE SCALE GENOMIC DNA]</scope>
    <source>
        <strain evidence="2 3">YGH94</strain>
    </source>
</reference>
<dbReference type="OrthoDB" id="177799at2157"/>
<dbReference type="Pfam" id="PF24035">
    <property type="entry name" value="DUF7344"/>
    <property type="match status" value="1"/>
</dbReference>
<organism evidence="2 3">
    <name type="scientific">Halosimplex litoreum</name>
    <dbReference type="NCBI Taxonomy" id="1198301"/>
    <lineage>
        <taxon>Archaea</taxon>
        <taxon>Methanobacteriati</taxon>
        <taxon>Methanobacteriota</taxon>
        <taxon>Stenosarchaea group</taxon>
        <taxon>Halobacteria</taxon>
        <taxon>Halobacteriales</taxon>
        <taxon>Haloarculaceae</taxon>
        <taxon>Halosimplex</taxon>
    </lineage>
</organism>
<dbReference type="RefSeq" id="WP_198060963.1">
    <property type="nucleotide sequence ID" value="NZ_CP065856.1"/>
</dbReference>